<gene>
    <name evidence="12" type="ORF">NX778_20820</name>
</gene>
<evidence type="ECO:0000259" key="11">
    <source>
        <dbReference type="SMART" id="SM00986"/>
    </source>
</evidence>
<evidence type="ECO:0000256" key="8">
    <source>
        <dbReference type="ARBA" id="ARBA00023014"/>
    </source>
</evidence>
<feature type="compositionally biased region" description="Low complexity" evidence="10">
    <location>
        <begin position="70"/>
        <end position="97"/>
    </location>
</feature>
<sequence>MNAPAPGGAAQPPPVHTFAAWREAARELLRQGVPPEAVHWAAPAADLFSGAPAAPASPHDAGMPAPAAPQPQLARQPQQPQQAQQAQSALQQSEAQLAPPPSHSPQPPAQPRQPPAFSLQLPRSLMDLLQAAACFNAPDRWAFLYRVVWRWAQGDHAVQSAADPDGARLHAMVKAVHREEHDMHAYIRFRERPAELGPPRFVAWFEPRHAVLPQVAQHFVSRMGKVSWMIATPDASVLWDGATLHNCGPLVDSAADLVDTGEALWLTYYRSIFNPARVNAPLLYSHIPARFWKGLPEGALVPQLLSQAALGARRTGQAQAVARKPGATIPIAPEDAQPERQQPSTLEDCRRCELWQHATQAVGGEGPRRAKIMLVGEQPGDQEDLAGHPFVGPAGNLLDKVCEAAGVDRRTLYVTNAVKHFKWEPRGKRRLHKTPAQREIEACEYWLEKELAQVRPQVIVALGTTALKAVLGTSHVTLKEHMGHALRHEGRWVVTVYHPSYVLRVPDDTARKAAFAAMVEGMKMAKGLLDQPGEG</sequence>
<feature type="compositionally biased region" description="Pro residues" evidence="10">
    <location>
        <begin position="98"/>
        <end position="114"/>
    </location>
</feature>
<dbReference type="SUPFAM" id="SSF52141">
    <property type="entry name" value="Uracil-DNA glycosylase-like"/>
    <property type="match status" value="1"/>
</dbReference>
<dbReference type="NCBIfam" id="TIGR03914">
    <property type="entry name" value="UDG_fam_dom"/>
    <property type="match status" value="1"/>
</dbReference>
<evidence type="ECO:0000256" key="1">
    <source>
        <dbReference type="ARBA" id="ARBA00006521"/>
    </source>
</evidence>
<evidence type="ECO:0000313" key="12">
    <source>
        <dbReference type="EMBL" id="MCS0660521.1"/>
    </source>
</evidence>
<accession>A0ABT2D2P9</accession>
<dbReference type="InterPro" id="IPR005122">
    <property type="entry name" value="Uracil-DNA_glycosylase-like"/>
</dbReference>
<dbReference type="InterPro" id="IPR025404">
    <property type="entry name" value="DUF4130"/>
</dbReference>
<keyword evidence="13" id="KW-1185">Reference proteome</keyword>
<evidence type="ECO:0000256" key="7">
    <source>
        <dbReference type="ARBA" id="ARBA00023004"/>
    </source>
</evidence>
<dbReference type="Proteomes" id="UP001204621">
    <property type="component" value="Unassembled WGS sequence"/>
</dbReference>
<dbReference type="InterPro" id="IPR005273">
    <property type="entry name" value="Ura-DNA_glyco_family4"/>
</dbReference>
<keyword evidence="8" id="KW-0411">Iron-sulfur</keyword>
<dbReference type="InterPro" id="IPR023875">
    <property type="entry name" value="DNA_repair_put"/>
</dbReference>
<dbReference type="PANTHER" id="PTHR33693">
    <property type="entry name" value="TYPE-5 URACIL-DNA GLYCOSYLASE"/>
    <property type="match status" value="1"/>
</dbReference>
<keyword evidence="5" id="KW-0227">DNA damage</keyword>
<evidence type="ECO:0000256" key="5">
    <source>
        <dbReference type="ARBA" id="ARBA00022763"/>
    </source>
</evidence>
<evidence type="ECO:0000256" key="4">
    <source>
        <dbReference type="ARBA" id="ARBA00022723"/>
    </source>
</evidence>
<name>A0ABT2D2P9_9BURK</name>
<dbReference type="InterPro" id="IPR051536">
    <property type="entry name" value="UDG_Type-4/5"/>
</dbReference>
<evidence type="ECO:0000256" key="2">
    <source>
        <dbReference type="ARBA" id="ARBA00019403"/>
    </source>
</evidence>
<dbReference type="InterPro" id="IPR036895">
    <property type="entry name" value="Uracil-DNA_glycosylase-like_sf"/>
</dbReference>
<evidence type="ECO:0000256" key="3">
    <source>
        <dbReference type="ARBA" id="ARBA00022485"/>
    </source>
</evidence>
<organism evidence="12 13">
    <name type="scientific">Massilia terrae</name>
    <dbReference type="NCBI Taxonomy" id="1811224"/>
    <lineage>
        <taxon>Bacteria</taxon>
        <taxon>Pseudomonadati</taxon>
        <taxon>Pseudomonadota</taxon>
        <taxon>Betaproteobacteria</taxon>
        <taxon>Burkholderiales</taxon>
        <taxon>Oxalobacteraceae</taxon>
        <taxon>Telluria group</taxon>
        <taxon>Massilia</taxon>
    </lineage>
</organism>
<dbReference type="Gene3D" id="3.40.470.10">
    <property type="entry name" value="Uracil-DNA glycosylase-like domain"/>
    <property type="match status" value="1"/>
</dbReference>
<dbReference type="Pfam" id="PF13566">
    <property type="entry name" value="DUF4130"/>
    <property type="match status" value="1"/>
</dbReference>
<keyword evidence="4" id="KW-0479">Metal-binding</keyword>
<evidence type="ECO:0000256" key="9">
    <source>
        <dbReference type="ARBA" id="ARBA00023204"/>
    </source>
</evidence>
<dbReference type="PANTHER" id="PTHR33693:SF9">
    <property type="entry name" value="TYPE-4 URACIL-DNA GLYCOSYLASE"/>
    <property type="match status" value="1"/>
</dbReference>
<proteinExistence type="inferred from homology"/>
<feature type="domain" description="Uracil-DNA glycosylase-like" evidence="11">
    <location>
        <begin position="363"/>
        <end position="523"/>
    </location>
</feature>
<dbReference type="SMART" id="SM00987">
    <property type="entry name" value="UreE_C"/>
    <property type="match status" value="1"/>
</dbReference>
<evidence type="ECO:0000256" key="10">
    <source>
        <dbReference type="SAM" id="MobiDB-lite"/>
    </source>
</evidence>
<feature type="region of interest" description="Disordered" evidence="10">
    <location>
        <begin position="48"/>
        <end position="117"/>
    </location>
</feature>
<comment type="similarity">
    <text evidence="1">Belongs to the uracil-DNA glycosylase (UDG) superfamily. Type 4 (UDGa) family.</text>
</comment>
<keyword evidence="3" id="KW-0004">4Fe-4S</keyword>
<reference evidence="12 13" key="1">
    <citation type="submission" date="2022-08" db="EMBL/GenBank/DDBJ databases">
        <title>Reclassification of Massilia species as members of the genera Telluria, Duganella, Pseudoduganella, Mokoshia gen. nov. and Zemynaea gen. nov. using orthogonal and non-orthogonal genome-based approaches.</title>
        <authorList>
            <person name="Bowman J.P."/>
        </authorList>
    </citation>
    <scope>NUCLEOTIDE SEQUENCE [LARGE SCALE GENOMIC DNA]</scope>
    <source>
        <strain evidence="12 13">JCM 31606</strain>
    </source>
</reference>
<dbReference type="Pfam" id="PF03167">
    <property type="entry name" value="UDG"/>
    <property type="match status" value="1"/>
</dbReference>
<dbReference type="CDD" id="cd10030">
    <property type="entry name" value="UDG-F4_TTUDGA_SPO1dp_like"/>
    <property type="match status" value="1"/>
</dbReference>
<dbReference type="SMART" id="SM00986">
    <property type="entry name" value="UDG"/>
    <property type="match status" value="1"/>
</dbReference>
<protein>
    <recommendedName>
        <fullName evidence="2">Type-4 uracil-DNA glycosylase</fullName>
    </recommendedName>
</protein>
<keyword evidence="7" id="KW-0408">Iron</keyword>
<dbReference type="EMBL" id="JANUGU010000008">
    <property type="protein sequence ID" value="MCS0660521.1"/>
    <property type="molecule type" value="Genomic_DNA"/>
</dbReference>
<keyword evidence="9" id="KW-0234">DNA repair</keyword>
<evidence type="ECO:0000256" key="6">
    <source>
        <dbReference type="ARBA" id="ARBA00022801"/>
    </source>
</evidence>
<dbReference type="NCBIfam" id="TIGR03915">
    <property type="entry name" value="SAM_7_link_chp"/>
    <property type="match status" value="1"/>
</dbReference>
<comment type="caution">
    <text evidence="12">The sequence shown here is derived from an EMBL/GenBank/DDBJ whole genome shotgun (WGS) entry which is preliminary data.</text>
</comment>
<evidence type="ECO:0000313" key="13">
    <source>
        <dbReference type="Proteomes" id="UP001204621"/>
    </source>
</evidence>
<keyword evidence="6" id="KW-0378">Hydrolase</keyword>
<dbReference type="NCBIfam" id="TIGR00758">
    <property type="entry name" value="UDG_fam4"/>
    <property type="match status" value="1"/>
</dbReference>
<dbReference type="RefSeq" id="WP_258813705.1">
    <property type="nucleotide sequence ID" value="NZ_JANUGU010000008.1"/>
</dbReference>